<evidence type="ECO:0000313" key="4">
    <source>
        <dbReference type="Proteomes" id="UP000198381"/>
    </source>
</evidence>
<keyword evidence="4" id="KW-1185">Reference proteome</keyword>
<dbReference type="SUPFAM" id="SSF49265">
    <property type="entry name" value="Fibronectin type III"/>
    <property type="match status" value="1"/>
</dbReference>
<proteinExistence type="predicted"/>
<organism evidence="3 4">
    <name type="scientific">Flavobacterium plurextorum</name>
    <dbReference type="NCBI Taxonomy" id="1114867"/>
    <lineage>
        <taxon>Bacteria</taxon>
        <taxon>Pseudomonadati</taxon>
        <taxon>Bacteroidota</taxon>
        <taxon>Flavobacteriia</taxon>
        <taxon>Flavobacteriales</taxon>
        <taxon>Flavobacteriaceae</taxon>
        <taxon>Flavobacterium</taxon>
    </lineage>
</organism>
<dbReference type="InterPro" id="IPR003961">
    <property type="entry name" value="FN3_dom"/>
</dbReference>
<evidence type="ECO:0000256" key="1">
    <source>
        <dbReference type="SAM" id="SignalP"/>
    </source>
</evidence>
<name>A0ABX4D069_9FLAO</name>
<sequence>MMSQMKIGLKILACFILLMSCSEEQVDDTGTAVVKGRVVDIRTYEGIANARVLSSPTTSTVFSDKDGYFIMEKVPVGKYSFQAQKDGFIARFQPATVEKDVPVEIIFELEVSTANNKPPEIPTLTAPLDNATSQALSLDLTWTSTDPEKDPMTFQVTVKNGTTDEVKTYSDLKATTLKITGLDYSTKYYWQVSANDGINKPTNSAITSFTTLAFPNPRYLYVKKVKNNNVIYTADEAGNELQLSPSSINSYRPRKNLSINRIAYISSDGSLNQIFTMNPDGTDVKKVTNFIPIAGFNMDHVNYCWSTNGRQIIYPNFDQLLRIDSDGSGLVQIFKTPNGKFISECEWSQDGSQIVLKVNDASGYNVEIYAINMAGDVLYQILSGEKGAASGLGITIDNNKVVYTKDVSGFENSTYRRLDSRIFIYTVSTNTSAELDTQKENGFNDLDVKFSPNEAKVIFVNTSNDGLSAKNIQTASISDSSTRTTLFQNAAMPDWK</sequence>
<dbReference type="Gene3D" id="2.60.40.10">
    <property type="entry name" value="Immunoglobulins"/>
    <property type="match status" value="1"/>
</dbReference>
<reference evidence="3 4" key="1">
    <citation type="submission" date="2016-11" db="EMBL/GenBank/DDBJ databases">
        <title>Whole genomes of Flavobacteriaceae.</title>
        <authorList>
            <person name="Stine C."/>
            <person name="Li C."/>
            <person name="Tadesse D."/>
        </authorList>
    </citation>
    <scope>NUCLEOTIDE SEQUENCE [LARGE SCALE GENOMIC DNA]</scope>
    <source>
        <strain evidence="3 4">CCUG 60112</strain>
    </source>
</reference>
<evidence type="ECO:0000259" key="2">
    <source>
        <dbReference type="PROSITE" id="PS50853"/>
    </source>
</evidence>
<dbReference type="PROSITE" id="PS50853">
    <property type="entry name" value="FN3"/>
    <property type="match status" value="1"/>
</dbReference>
<dbReference type="InterPro" id="IPR011042">
    <property type="entry name" value="6-blade_b-propeller_TolB-like"/>
</dbReference>
<comment type="caution">
    <text evidence="3">The sequence shown here is derived from an EMBL/GenBank/DDBJ whole genome shotgun (WGS) entry which is preliminary data.</text>
</comment>
<accession>A0ABX4D069</accession>
<dbReference type="Proteomes" id="UP000198381">
    <property type="component" value="Unassembled WGS sequence"/>
</dbReference>
<dbReference type="InterPro" id="IPR013783">
    <property type="entry name" value="Ig-like_fold"/>
</dbReference>
<feature type="signal peptide" evidence="1">
    <location>
        <begin position="1"/>
        <end position="26"/>
    </location>
</feature>
<dbReference type="Gene3D" id="2.60.40.1120">
    <property type="entry name" value="Carboxypeptidase-like, regulatory domain"/>
    <property type="match status" value="1"/>
</dbReference>
<evidence type="ECO:0000313" key="3">
    <source>
        <dbReference type="EMBL" id="OXB10822.1"/>
    </source>
</evidence>
<dbReference type="Pfam" id="PF13620">
    <property type="entry name" value="CarboxypepD_reg"/>
    <property type="match status" value="1"/>
</dbReference>
<dbReference type="InterPro" id="IPR013784">
    <property type="entry name" value="Carb-bd-like_fold"/>
</dbReference>
<feature type="chain" id="PRO_5046247248" description="Fibronectin type-III domain-containing protein" evidence="1">
    <location>
        <begin position="27"/>
        <end position="496"/>
    </location>
</feature>
<dbReference type="InterPro" id="IPR036116">
    <property type="entry name" value="FN3_sf"/>
</dbReference>
<gene>
    <name evidence="3" type="ORF">B0A81_02340</name>
</gene>
<dbReference type="SUPFAM" id="SSF49452">
    <property type="entry name" value="Starch-binding domain-like"/>
    <property type="match status" value="1"/>
</dbReference>
<dbReference type="EMBL" id="MUHD01000004">
    <property type="protein sequence ID" value="OXB10822.1"/>
    <property type="molecule type" value="Genomic_DNA"/>
</dbReference>
<keyword evidence="1" id="KW-0732">Signal</keyword>
<feature type="domain" description="Fibronectin type-III" evidence="2">
    <location>
        <begin position="118"/>
        <end position="214"/>
    </location>
</feature>
<dbReference type="SUPFAM" id="SSF82171">
    <property type="entry name" value="DPP6 N-terminal domain-like"/>
    <property type="match status" value="1"/>
</dbReference>
<dbReference type="PROSITE" id="PS51257">
    <property type="entry name" value="PROKAR_LIPOPROTEIN"/>
    <property type="match status" value="1"/>
</dbReference>
<protein>
    <recommendedName>
        <fullName evidence="2">Fibronectin type-III domain-containing protein</fullName>
    </recommendedName>
</protein>
<dbReference type="Gene3D" id="2.120.10.30">
    <property type="entry name" value="TolB, C-terminal domain"/>
    <property type="match status" value="1"/>
</dbReference>